<feature type="region of interest" description="Disordered" evidence="7">
    <location>
        <begin position="922"/>
        <end position="1296"/>
    </location>
</feature>
<name>A0A5E8C2D0_9ASCO</name>
<feature type="compositionally biased region" description="Basic and acidic residues" evidence="7">
    <location>
        <begin position="1276"/>
        <end position="1296"/>
    </location>
</feature>
<keyword evidence="11" id="KW-1185">Reference proteome</keyword>
<dbReference type="InterPro" id="IPR010308">
    <property type="entry name" value="TRP_C"/>
</dbReference>
<feature type="region of interest" description="Disordered" evidence="7">
    <location>
        <begin position="612"/>
        <end position="693"/>
    </location>
</feature>
<evidence type="ECO:0000256" key="5">
    <source>
        <dbReference type="ARBA" id="ARBA00022989"/>
    </source>
</evidence>
<protein>
    <recommendedName>
        <fullName evidence="9">ML-like domain-containing protein</fullName>
    </recommendedName>
</protein>
<feature type="compositionally biased region" description="Polar residues" evidence="7">
    <location>
        <begin position="623"/>
        <end position="652"/>
    </location>
</feature>
<keyword evidence="4" id="KW-0732">Signal</keyword>
<evidence type="ECO:0000259" key="9">
    <source>
        <dbReference type="SMART" id="SM01320"/>
    </source>
</evidence>
<feature type="transmembrane region" description="Helical" evidence="8">
    <location>
        <begin position="381"/>
        <end position="404"/>
    </location>
</feature>
<evidence type="ECO:0000313" key="10">
    <source>
        <dbReference type="EMBL" id="VVT56101.1"/>
    </source>
</evidence>
<feature type="region of interest" description="Disordered" evidence="7">
    <location>
        <begin position="1336"/>
        <end position="1358"/>
    </location>
</feature>
<feature type="compositionally biased region" description="Basic residues" evidence="7">
    <location>
        <begin position="867"/>
        <end position="878"/>
    </location>
</feature>
<feature type="compositionally biased region" description="Acidic residues" evidence="7">
    <location>
        <begin position="1096"/>
        <end position="1106"/>
    </location>
</feature>
<evidence type="ECO:0000256" key="3">
    <source>
        <dbReference type="ARBA" id="ARBA00022692"/>
    </source>
</evidence>
<dbReference type="PANTHER" id="PTHR31145:SF6">
    <property type="entry name" value="INTEGRAL MEMBRANE PROTEIN (AFU_ORTHOLOGUE AFUA_7G01610)"/>
    <property type="match status" value="1"/>
</dbReference>
<dbReference type="Proteomes" id="UP000398389">
    <property type="component" value="Unassembled WGS sequence"/>
</dbReference>
<feature type="transmembrane region" description="Helical" evidence="8">
    <location>
        <begin position="526"/>
        <end position="548"/>
    </location>
</feature>
<feature type="compositionally biased region" description="Polar residues" evidence="7">
    <location>
        <begin position="944"/>
        <end position="967"/>
    </location>
</feature>
<dbReference type="GO" id="GO:0016020">
    <property type="term" value="C:membrane"/>
    <property type="evidence" value="ECO:0007669"/>
    <property type="project" value="UniProtKB-SubCell"/>
</dbReference>
<dbReference type="PANTHER" id="PTHR31145">
    <property type="entry name" value="INTEGRAL MEMBRANE PROTEIN (AFU_ORTHOLOGUE AFUA_7G01610)"/>
    <property type="match status" value="1"/>
</dbReference>
<sequence length="1419" mass="156338">MLNSLALGGLFKQQHPFETDSLSYSSQRSIKMPSKLMVLATIVTLMVWPATAARISFSNCIPLSAVESGVYFIPTTVDAIYKSIPDLNKGSLNFNIEGNMSTALEDLNPDTNKYATLRSQLNAVNYLLLNQYSRLCQNTAECPFGPGPSSFNYTFNVSEVYQGVPFNVRFVIINSVDQANVVGCIETQVTPIIASYAWYVVVFCIIGIAVLIAISFVITAYLNPWTGTTNIYSWASILHREVNVVRLLTPGFFDFIHYFQFAFFITCLSLEYPSFLQPVISTFSWVVLLFSESFVSHNGSGKFVDGIYATNGTFGLDRMSQVVQLAHAKDVWASFMVWLLVVTGAVLAIGQLAILATWAWRKYRSDTYDLRSRAPSFAFGLVLRIFFKVFHLPLLVFCFFQCVITRLNDGDKATSPAYLTVLATLVLVGWVLFAAFISYHLWKRAQRPTIFDNVSTLLKFGTLYNTYTEDSAMFFVIDFVTTFLRAMTIGAIQRSGLAQITLLAVIELAYFFSIIIVRPFDRHTSMNLISCIITGVRFTLIMLSLPFISSTGVSAFVRQWLGYVILIFHALALLLFLMRAIQVIIEVISRYTGAGIESTRSGAIYNLKQLSRRRRRPQVDMTELSTSPTNENKQGTPPHSDSQEFETGNNTGDQEDEEDSSGRRAGQGHGLDDDQQLHHTLSKNGHNGPAITRGGYTAVYPTAANSRGDTLYEDVMLSSPTSDISSVGGSIRGHNNNTNNPGNSPVGFTRSSSFGGANGQNKFHNDTVYYRRPRRRGSSHDWSSNPYVRDEENSPRQSTSQNRGVNEYEYDYDDEYDEEAEARGSRKAATSTDADQIRMGVVSPPPPGVDYAVREADIYYRQRREYNKRRRRHKKLSRKGAENDDDDGTPDEGDDEDMVYQHRNLREQDLLQNYEPYGGAAGELIGGLESPRSARRRAGNRGSFGTSEFEQSTLSTPGRLSFVQTNDDGFGDNSVPVGSSNKSGMSGSGILPSGRRNRSHLNSLVGLLESGNDEGGSGKSGNGGEEGTKKSPSKSINGVTGWLSRVKNNIGEKIREGMGKKVEDDDPLKPRGFEVLRRGPIKSYRSSSSLSGDSLSYEESDKDDSDGIGGSKTATTGTTTTSSSSQKVKPIDDDVDAIEPVKAKKSKSKRKKTSKKRKRDKTAQEQQESGVSVLASEMTGTNAESMTEGSTAASTTQDLRDDDDKESPFRDSVETSRTEEDEEEEGKSSTYGAVLTRSGDGRGIEGRPESGVSSLTQGDDYYDDGVAPPESTTLLLRDDEDKYEGPSERYEAGVRTTHDGYIEAGDFIFPRSTATVGIPRDEDDEYDRADETVILDGAGGTGSLSLQRPAGPQRNNSNVPTLRILTSTEVLQHVPSSTSGTVEGPVLIRRVTGDDETGGELQVPHVVANKRSKDDFNFL</sequence>
<feature type="region of interest" description="Disordered" evidence="7">
    <location>
        <begin position="867"/>
        <end position="896"/>
    </location>
</feature>
<keyword evidence="5 8" id="KW-1133">Transmembrane helix</keyword>
<feature type="compositionally biased region" description="Basic and acidic residues" evidence="7">
    <location>
        <begin position="1050"/>
        <end position="1077"/>
    </location>
</feature>
<feature type="transmembrane region" description="Helical" evidence="8">
    <location>
        <begin position="196"/>
        <end position="222"/>
    </location>
</feature>
<feature type="compositionally biased region" description="Gly residues" evidence="7">
    <location>
        <begin position="1013"/>
        <end position="1025"/>
    </location>
</feature>
<feature type="transmembrane region" description="Helical" evidence="8">
    <location>
        <begin position="560"/>
        <end position="581"/>
    </location>
</feature>
<dbReference type="EMBL" id="CABVLU010000004">
    <property type="protein sequence ID" value="VVT56101.1"/>
    <property type="molecule type" value="Genomic_DNA"/>
</dbReference>
<evidence type="ECO:0000256" key="1">
    <source>
        <dbReference type="ARBA" id="ARBA00004141"/>
    </source>
</evidence>
<dbReference type="InterPro" id="IPR040241">
    <property type="entry name" value="TRP_Flc/Pkd2-like"/>
</dbReference>
<comment type="subcellular location">
    <subcellularLocation>
        <location evidence="1">Membrane</location>
        <topology evidence="1">Multi-pass membrane protein</topology>
    </subcellularLocation>
</comment>
<organism evidence="10 11">
    <name type="scientific">Magnusiomyces paraingens</name>
    <dbReference type="NCBI Taxonomy" id="2606893"/>
    <lineage>
        <taxon>Eukaryota</taxon>
        <taxon>Fungi</taxon>
        <taxon>Dikarya</taxon>
        <taxon>Ascomycota</taxon>
        <taxon>Saccharomycotina</taxon>
        <taxon>Dipodascomycetes</taxon>
        <taxon>Dipodascales</taxon>
        <taxon>Dipodascaceae</taxon>
        <taxon>Magnusiomyces</taxon>
    </lineage>
</organism>
<keyword evidence="3 8" id="KW-0812">Transmembrane</keyword>
<feature type="compositionally biased region" description="Basic and acidic residues" evidence="7">
    <location>
        <begin position="1239"/>
        <end position="1248"/>
    </location>
</feature>
<feature type="domain" description="ML-like" evidence="9">
    <location>
        <begin position="50"/>
        <end position="196"/>
    </location>
</feature>
<feature type="compositionally biased region" description="Polar residues" evidence="7">
    <location>
        <begin position="749"/>
        <end position="762"/>
    </location>
</feature>
<accession>A0A5E8C2D0</accession>
<feature type="compositionally biased region" description="Basic and acidic residues" evidence="7">
    <location>
        <begin position="1206"/>
        <end position="1218"/>
    </location>
</feature>
<feature type="transmembrane region" description="Helical" evidence="8">
    <location>
        <begin position="243"/>
        <end position="263"/>
    </location>
</feature>
<dbReference type="RefSeq" id="XP_031855418.1">
    <property type="nucleotide sequence ID" value="XM_031999527.1"/>
</dbReference>
<feature type="transmembrane region" description="Helical" evidence="8">
    <location>
        <begin position="416"/>
        <end position="442"/>
    </location>
</feature>
<feature type="region of interest" description="Disordered" evidence="7">
    <location>
        <begin position="720"/>
        <end position="850"/>
    </location>
</feature>
<feature type="compositionally biased region" description="Polar residues" evidence="7">
    <location>
        <begin position="1178"/>
        <end position="1197"/>
    </location>
</feature>
<feature type="compositionally biased region" description="Low complexity" evidence="7">
    <location>
        <begin position="978"/>
        <end position="989"/>
    </location>
</feature>
<feature type="compositionally biased region" description="Polar residues" evidence="7">
    <location>
        <begin position="795"/>
        <end position="804"/>
    </location>
</feature>
<dbReference type="InterPro" id="IPR032800">
    <property type="entry name" value="TRP_N"/>
</dbReference>
<comment type="similarity">
    <text evidence="2">Belongs to the transient receptor potential (TRP) ion channel family.</text>
</comment>
<evidence type="ECO:0000256" key="2">
    <source>
        <dbReference type="ARBA" id="ARBA00010642"/>
    </source>
</evidence>
<dbReference type="GeneID" id="43583627"/>
<proteinExistence type="inferred from homology"/>
<evidence type="ECO:0000313" key="11">
    <source>
        <dbReference type="Proteomes" id="UP000398389"/>
    </source>
</evidence>
<dbReference type="GO" id="GO:0055085">
    <property type="term" value="P:transmembrane transport"/>
    <property type="evidence" value="ECO:0007669"/>
    <property type="project" value="TreeGrafter"/>
</dbReference>
<feature type="compositionally biased region" description="Low complexity" evidence="7">
    <location>
        <begin position="1083"/>
        <end position="1095"/>
    </location>
</feature>
<gene>
    <name evidence="10" type="ORF">SAPINGB_P004812</name>
</gene>
<evidence type="ECO:0000256" key="7">
    <source>
        <dbReference type="SAM" id="MobiDB-lite"/>
    </source>
</evidence>
<feature type="transmembrane region" description="Helical" evidence="8">
    <location>
        <begin position="500"/>
        <end position="520"/>
    </location>
</feature>
<dbReference type="Pfam" id="PF06011">
    <property type="entry name" value="TRP"/>
    <property type="match status" value="1"/>
</dbReference>
<reference evidence="10 11" key="1">
    <citation type="submission" date="2019-09" db="EMBL/GenBank/DDBJ databases">
        <authorList>
            <person name="Brejova B."/>
        </authorList>
    </citation>
    <scope>NUCLEOTIDE SEQUENCE [LARGE SCALE GENOMIC DNA]</scope>
</reference>
<evidence type="ECO:0000256" key="4">
    <source>
        <dbReference type="ARBA" id="ARBA00022729"/>
    </source>
</evidence>
<evidence type="ECO:0000256" key="8">
    <source>
        <dbReference type="SAM" id="Phobius"/>
    </source>
</evidence>
<dbReference type="SMART" id="SM01320">
    <property type="entry name" value="TRP_N"/>
    <property type="match status" value="1"/>
</dbReference>
<dbReference type="OrthoDB" id="5312224at2759"/>
<keyword evidence="6 8" id="KW-0472">Membrane</keyword>
<evidence type="ECO:0000256" key="6">
    <source>
        <dbReference type="ARBA" id="ARBA00023136"/>
    </source>
</evidence>
<feature type="transmembrane region" description="Helical" evidence="8">
    <location>
        <begin position="335"/>
        <end position="361"/>
    </location>
</feature>
<feature type="compositionally biased region" description="Acidic residues" evidence="7">
    <location>
        <begin position="883"/>
        <end position="896"/>
    </location>
</feature>
<feature type="compositionally biased region" description="Acidic residues" evidence="7">
    <location>
        <begin position="808"/>
        <end position="820"/>
    </location>
</feature>
<feature type="compositionally biased region" description="Basic residues" evidence="7">
    <location>
        <begin position="1143"/>
        <end position="1160"/>
    </location>
</feature>
<feature type="compositionally biased region" description="Low complexity" evidence="7">
    <location>
        <begin position="1111"/>
        <end position="1125"/>
    </location>
</feature>